<name>A0ABR5E2A9_9HYPH</name>
<feature type="non-terminal residue" evidence="1">
    <location>
        <position position="1"/>
    </location>
</feature>
<dbReference type="EMBL" id="LAPV01000025">
    <property type="protein sequence ID" value="KKC34424.1"/>
    <property type="molecule type" value="Genomic_DNA"/>
</dbReference>
<gene>
    <name evidence="1" type="ORF">WH91_02935</name>
</gene>
<evidence type="ECO:0000313" key="2">
    <source>
        <dbReference type="Proteomes" id="UP000033519"/>
    </source>
</evidence>
<sequence>LGAREPQLHMEGSVIVLTSGGARLPLEFDFVIAGTGYTVDLSTRPGLAFISDKIALWRDRFVPTADRRNAELQRYPYLTPGFALTEKVEGTADYLRDFHLYGAGALLSNGRNPREVSGFRYGVPQLVSAIDSDLFRADSQQHVARILRPCQPLLSGDEYRHRVWSDAGGNAPCAETDTD</sequence>
<reference evidence="1 2" key="1">
    <citation type="submission" date="2015-03" db="EMBL/GenBank/DDBJ databases">
        <authorList>
            <person name="Lepp D."/>
            <person name="Hassan Y.I."/>
            <person name="Li X.-Z."/>
            <person name="Zhou T."/>
        </authorList>
    </citation>
    <scope>NUCLEOTIDE SEQUENCE [LARGE SCALE GENOMIC DNA]</scope>
    <source>
        <strain evidence="1 2">Cr7-05</strain>
    </source>
</reference>
<dbReference type="Proteomes" id="UP000033519">
    <property type="component" value="Unassembled WGS sequence"/>
</dbReference>
<protein>
    <submittedName>
        <fullName evidence="1">Uncharacterized protein</fullName>
    </submittedName>
</protein>
<proteinExistence type="predicted"/>
<organism evidence="1 2">
    <name type="scientific">Devosia psychrophila</name>
    <dbReference type="NCBI Taxonomy" id="728005"/>
    <lineage>
        <taxon>Bacteria</taxon>
        <taxon>Pseudomonadati</taxon>
        <taxon>Pseudomonadota</taxon>
        <taxon>Alphaproteobacteria</taxon>
        <taxon>Hyphomicrobiales</taxon>
        <taxon>Devosiaceae</taxon>
        <taxon>Devosia</taxon>
    </lineage>
</organism>
<keyword evidence="2" id="KW-1185">Reference proteome</keyword>
<evidence type="ECO:0000313" key="1">
    <source>
        <dbReference type="EMBL" id="KKC34424.1"/>
    </source>
</evidence>
<comment type="caution">
    <text evidence="1">The sequence shown here is derived from an EMBL/GenBank/DDBJ whole genome shotgun (WGS) entry which is preliminary data.</text>
</comment>
<accession>A0ABR5E2A9</accession>